<gene>
    <name evidence="5" type="ORF">ABFW12_09220</name>
    <name evidence="4" type="ORF">H5P34_27560</name>
</gene>
<feature type="domain" description="Fumarylacetoacetase-like C-terminal" evidence="3">
    <location>
        <begin position="67"/>
        <end position="309"/>
    </location>
</feature>
<dbReference type="EMBL" id="JACKVC010000021">
    <property type="protein sequence ID" value="MCV7391823.1"/>
    <property type="molecule type" value="Genomic_DNA"/>
</dbReference>
<proteinExistence type="inferred from homology"/>
<dbReference type="AlphaFoldDB" id="A0AAW5TB12"/>
<reference evidence="5 7" key="3">
    <citation type="submission" date="2024-04" db="EMBL/GenBank/DDBJ databases">
        <title>Genomic Markers of Mycobacteria.</title>
        <authorList>
            <person name="Soliman M.S."/>
            <person name="Elkholy A."/>
            <person name="Soliman N.S."/>
            <person name="Abbas A."/>
            <person name="Khayrat S."/>
            <person name="Shawky S."/>
        </authorList>
    </citation>
    <scope>NUCLEOTIDE SEQUENCE [LARGE SCALE GENOMIC DNA]</scope>
    <source>
        <strain evidence="5 7">Egy-CU-AM5</strain>
    </source>
</reference>
<dbReference type="Proteomes" id="UP001141659">
    <property type="component" value="Unassembled WGS sequence"/>
</dbReference>
<dbReference type="Proteomes" id="UP001558474">
    <property type="component" value="Unassembled WGS sequence"/>
</dbReference>
<dbReference type="GO" id="GO:0016787">
    <property type="term" value="F:hydrolase activity"/>
    <property type="evidence" value="ECO:0007669"/>
    <property type="project" value="UniProtKB-KW"/>
</dbReference>
<dbReference type="GO" id="GO:0044281">
    <property type="term" value="P:small molecule metabolic process"/>
    <property type="evidence" value="ECO:0007669"/>
    <property type="project" value="UniProtKB-ARBA"/>
</dbReference>
<comment type="similarity">
    <text evidence="1">Belongs to the FAH family.</text>
</comment>
<evidence type="ECO:0000313" key="4">
    <source>
        <dbReference type="EMBL" id="MCV7391823.1"/>
    </source>
</evidence>
<reference evidence="4" key="1">
    <citation type="submission" date="2020-07" db="EMBL/GenBank/DDBJ databases">
        <authorList>
            <person name="Pettersson B.M.F."/>
            <person name="Behra P.R.K."/>
            <person name="Ramesh M."/>
            <person name="Das S."/>
            <person name="Dasgupta S."/>
            <person name="Kirsebom L.A."/>
        </authorList>
    </citation>
    <scope>NUCLEOTIDE SEQUENCE</scope>
    <source>
        <strain evidence="4">DSM 44242</strain>
    </source>
</reference>
<keyword evidence="4" id="KW-0378">Hydrolase</keyword>
<protein>
    <submittedName>
        <fullName evidence="4">Fumarylacetoacetate hydrolase family protein</fullName>
    </submittedName>
</protein>
<accession>A0AAW5TB12</accession>
<dbReference type="Pfam" id="PF01557">
    <property type="entry name" value="FAA_hydrolase"/>
    <property type="match status" value="1"/>
</dbReference>
<dbReference type="InterPro" id="IPR011234">
    <property type="entry name" value="Fumarylacetoacetase-like_C"/>
</dbReference>
<evidence type="ECO:0000313" key="7">
    <source>
        <dbReference type="Proteomes" id="UP001558474"/>
    </source>
</evidence>
<evidence type="ECO:0000259" key="3">
    <source>
        <dbReference type="Pfam" id="PF01557"/>
    </source>
</evidence>
<dbReference type="GO" id="GO:0046872">
    <property type="term" value="F:metal ion binding"/>
    <property type="evidence" value="ECO:0007669"/>
    <property type="project" value="UniProtKB-KW"/>
</dbReference>
<dbReference type="InterPro" id="IPR036663">
    <property type="entry name" value="Fumarylacetoacetase_C_sf"/>
</dbReference>
<name>A0AAW5TB12_9MYCO</name>
<reference evidence="4" key="2">
    <citation type="journal article" date="2022" name="BMC Genomics">
        <title>Comparative genome analysis of mycobacteria focusing on tRNA and non-coding RNA.</title>
        <authorList>
            <person name="Behra P.R.K."/>
            <person name="Pettersson B.M.F."/>
            <person name="Ramesh M."/>
            <person name="Das S."/>
            <person name="Dasgupta S."/>
            <person name="Kirsebom L.A."/>
        </authorList>
    </citation>
    <scope>NUCLEOTIDE SEQUENCE</scope>
    <source>
        <strain evidence="4">DSM 44242</strain>
    </source>
</reference>
<evidence type="ECO:0000256" key="2">
    <source>
        <dbReference type="ARBA" id="ARBA00022723"/>
    </source>
</evidence>
<evidence type="ECO:0000313" key="5">
    <source>
        <dbReference type="EMBL" id="MEX3738416.1"/>
    </source>
</evidence>
<comment type="caution">
    <text evidence="4">The sequence shown here is derived from an EMBL/GenBank/DDBJ whole genome shotgun (WGS) entry which is preliminary data.</text>
</comment>
<dbReference type="EMBL" id="JBDLOU010000014">
    <property type="protein sequence ID" value="MEX3738416.1"/>
    <property type="molecule type" value="Genomic_DNA"/>
</dbReference>
<organism evidence="4 6">
    <name type="scientific">Mycolicibacterium porcinum</name>
    <dbReference type="NCBI Taxonomy" id="39693"/>
    <lineage>
        <taxon>Bacteria</taxon>
        <taxon>Bacillati</taxon>
        <taxon>Actinomycetota</taxon>
        <taxon>Actinomycetes</taxon>
        <taxon>Mycobacteriales</taxon>
        <taxon>Mycobacteriaceae</taxon>
        <taxon>Mycolicibacterium</taxon>
    </lineage>
</organism>
<dbReference type="SUPFAM" id="SSF56529">
    <property type="entry name" value="FAH"/>
    <property type="match status" value="1"/>
</dbReference>
<dbReference type="PANTHER" id="PTHR42796">
    <property type="entry name" value="FUMARYLACETOACETATE HYDROLASE DOMAIN-CONTAINING PROTEIN 2A-RELATED"/>
    <property type="match status" value="1"/>
</dbReference>
<dbReference type="InterPro" id="IPR051121">
    <property type="entry name" value="FAH"/>
</dbReference>
<keyword evidence="7" id="KW-1185">Reference proteome</keyword>
<evidence type="ECO:0000313" key="6">
    <source>
        <dbReference type="Proteomes" id="UP001141659"/>
    </source>
</evidence>
<sequence>MTISILRTADAWWVHTATGAVRIDTSATTTGELLADRAAIDAATRGGEAVPVDSLDLLSPVTAPCRVVAQMTNFSSHVKDAGMDPKTIPLTFFRKTSGSISGPFDDIVKPQHVKFLDYEVEIGLVIGRELPVGTDVTEMNLADYVAGLVVTNDVSARDIQLPQTQFYEAKSYPTFTPVGPALVLLTADELKRFGDLRLELRVSGEVRQNMLVDGDMLYKPLQALQSLARFQHLSAGDLVLTGTPAGTALSAPPKPVEIIGSLLPPAMKWKAFFSRQAGNPKYLQHGDVVELSVATDDGAIDLGTQRTAVRYA</sequence>
<dbReference type="RefSeq" id="WP_036449485.1">
    <property type="nucleotide sequence ID" value="NZ_JACKVC010000021.1"/>
</dbReference>
<keyword evidence="2" id="KW-0479">Metal-binding</keyword>
<dbReference type="PANTHER" id="PTHR42796:SF4">
    <property type="entry name" value="FUMARYLACETOACETATE HYDROLASE DOMAIN-CONTAINING PROTEIN 2A"/>
    <property type="match status" value="1"/>
</dbReference>
<evidence type="ECO:0000256" key="1">
    <source>
        <dbReference type="ARBA" id="ARBA00010211"/>
    </source>
</evidence>
<dbReference type="Gene3D" id="3.90.850.10">
    <property type="entry name" value="Fumarylacetoacetase-like, C-terminal domain"/>
    <property type="match status" value="1"/>
</dbReference>